<evidence type="ECO:0000256" key="4">
    <source>
        <dbReference type="ARBA" id="ARBA00022692"/>
    </source>
</evidence>
<evidence type="ECO:0000313" key="12">
    <source>
        <dbReference type="Proteomes" id="UP000244978"/>
    </source>
</evidence>
<dbReference type="Proteomes" id="UP000244978">
    <property type="component" value="Unassembled WGS sequence"/>
</dbReference>
<feature type="domain" description="POTRA" evidence="10">
    <location>
        <begin position="118"/>
        <end position="186"/>
    </location>
</feature>
<evidence type="ECO:0000256" key="2">
    <source>
        <dbReference type="ARBA" id="ARBA00022475"/>
    </source>
</evidence>
<feature type="compositionally biased region" description="Basic residues" evidence="8">
    <location>
        <begin position="61"/>
        <end position="75"/>
    </location>
</feature>
<dbReference type="PANTHER" id="PTHR37820">
    <property type="entry name" value="CELL DIVISION PROTEIN DIVIB"/>
    <property type="match status" value="1"/>
</dbReference>
<organism evidence="11 12">
    <name type="scientific">Homoserinimonas hongtaonis</name>
    <dbReference type="NCBI Taxonomy" id="2079791"/>
    <lineage>
        <taxon>Bacteria</taxon>
        <taxon>Bacillati</taxon>
        <taxon>Actinomycetota</taxon>
        <taxon>Actinomycetes</taxon>
        <taxon>Micrococcales</taxon>
        <taxon>Microbacteriaceae</taxon>
        <taxon>Homoserinimonas</taxon>
    </lineage>
</organism>
<evidence type="ECO:0000256" key="8">
    <source>
        <dbReference type="SAM" id="MobiDB-lite"/>
    </source>
</evidence>
<dbReference type="PANTHER" id="PTHR37820:SF1">
    <property type="entry name" value="CELL DIVISION PROTEIN FTSQ"/>
    <property type="match status" value="1"/>
</dbReference>
<dbReference type="PROSITE" id="PS51779">
    <property type="entry name" value="POTRA"/>
    <property type="match status" value="1"/>
</dbReference>
<keyword evidence="4 9" id="KW-0812">Transmembrane</keyword>
<keyword evidence="7" id="KW-0131">Cell cycle</keyword>
<feature type="region of interest" description="Disordered" evidence="8">
    <location>
        <begin position="1"/>
        <end position="75"/>
    </location>
</feature>
<keyword evidence="3" id="KW-0132">Cell division</keyword>
<gene>
    <name evidence="11" type="ORF">DF220_00975</name>
</gene>
<protein>
    <recommendedName>
        <fullName evidence="10">POTRA domain-containing protein</fullName>
    </recommendedName>
</protein>
<evidence type="ECO:0000256" key="1">
    <source>
        <dbReference type="ARBA" id="ARBA00004370"/>
    </source>
</evidence>
<evidence type="ECO:0000256" key="5">
    <source>
        <dbReference type="ARBA" id="ARBA00022989"/>
    </source>
</evidence>
<evidence type="ECO:0000256" key="3">
    <source>
        <dbReference type="ARBA" id="ARBA00022618"/>
    </source>
</evidence>
<keyword evidence="12" id="KW-1185">Reference proteome</keyword>
<feature type="transmembrane region" description="Helical" evidence="9">
    <location>
        <begin position="93"/>
        <end position="114"/>
    </location>
</feature>
<dbReference type="Pfam" id="PF08478">
    <property type="entry name" value="POTRA_1"/>
    <property type="match status" value="1"/>
</dbReference>
<dbReference type="GO" id="GO:0005886">
    <property type="term" value="C:plasma membrane"/>
    <property type="evidence" value="ECO:0007669"/>
    <property type="project" value="TreeGrafter"/>
</dbReference>
<dbReference type="InterPro" id="IPR034746">
    <property type="entry name" value="POTRA"/>
</dbReference>
<keyword evidence="5 9" id="KW-1133">Transmembrane helix</keyword>
<dbReference type="GO" id="GO:0051301">
    <property type="term" value="P:cell division"/>
    <property type="evidence" value="ECO:0007669"/>
    <property type="project" value="UniProtKB-KW"/>
</dbReference>
<evidence type="ECO:0000256" key="7">
    <source>
        <dbReference type="ARBA" id="ARBA00023306"/>
    </source>
</evidence>
<keyword evidence="6 9" id="KW-0472">Membrane</keyword>
<evidence type="ECO:0000256" key="9">
    <source>
        <dbReference type="SAM" id="Phobius"/>
    </source>
</evidence>
<comment type="subcellular location">
    <subcellularLocation>
        <location evidence="1">Membrane</location>
    </subcellularLocation>
</comment>
<dbReference type="InterPro" id="IPR013685">
    <property type="entry name" value="POTRA_FtsQ_type"/>
</dbReference>
<sequence length="316" mass="33972">MGAKPAKSLSAKSTLRRLPARSRQPADRDSAGDAPVVVPKRATKSRPVSNPVESAADAAKRARREARRATRARRRFEKSEVRRFTRRARHRRVAWLAAGGTVAVFAALITVAVFSPLLSLDTIEVTGTSRIDPAAVVDSVDGQMGTPLALVDLDRLTRELGEFPLIRSYVTEMVPPHTMVIHITERQPVGAIIVGDGYRLVDPAGVVVEKSDTRPPGVPLLELVGADEDSTTFDSVVEVLLALPPEVLATVDSVTASTMDDVTLVFGGVGQRVVWGSADRSELKARVLEKLIANQDPAIAVEYDVTAPLSAVVRPL</sequence>
<dbReference type="InterPro" id="IPR005548">
    <property type="entry name" value="Cell_div_FtsQ/DivIB_C"/>
</dbReference>
<keyword evidence="2" id="KW-1003">Cell membrane</keyword>
<dbReference type="InterPro" id="IPR050487">
    <property type="entry name" value="FtsQ_DivIB"/>
</dbReference>
<dbReference type="Pfam" id="PF03799">
    <property type="entry name" value="FtsQ_DivIB_C"/>
    <property type="match status" value="1"/>
</dbReference>
<proteinExistence type="predicted"/>
<accession>A0A2U1SY93</accession>
<comment type="caution">
    <text evidence="11">The sequence shown here is derived from an EMBL/GenBank/DDBJ whole genome shotgun (WGS) entry which is preliminary data.</text>
</comment>
<evidence type="ECO:0000313" key="11">
    <source>
        <dbReference type="EMBL" id="PWB96568.1"/>
    </source>
</evidence>
<reference evidence="12" key="1">
    <citation type="submission" date="2018-04" db="EMBL/GenBank/DDBJ databases">
        <authorList>
            <person name="Liu S."/>
            <person name="Wang Z."/>
            <person name="Li J."/>
        </authorList>
    </citation>
    <scope>NUCLEOTIDE SEQUENCE [LARGE SCALE GENOMIC DNA]</scope>
    <source>
        <strain evidence="12">S1194</strain>
    </source>
</reference>
<name>A0A2U1SY93_9MICO</name>
<dbReference type="AlphaFoldDB" id="A0A2U1SY93"/>
<evidence type="ECO:0000256" key="6">
    <source>
        <dbReference type="ARBA" id="ARBA00023136"/>
    </source>
</evidence>
<evidence type="ECO:0000259" key="10">
    <source>
        <dbReference type="PROSITE" id="PS51779"/>
    </source>
</evidence>
<dbReference type="Gene3D" id="3.10.20.310">
    <property type="entry name" value="membrane protein fhac"/>
    <property type="match status" value="1"/>
</dbReference>
<dbReference type="EMBL" id="QEEX01000001">
    <property type="protein sequence ID" value="PWB96568.1"/>
    <property type="molecule type" value="Genomic_DNA"/>
</dbReference>